<sequence length="376" mass="40250">MLSTGCRACWFEGAAAVRYNSVMNGKTRAAPVVWLLTGDKGGDTAQLRQLARALDWPWVEKPLKFNGLYRLPNRLLGASTMSLASPSDAGLVPPWPDLVLSAGRRATPVAGWIRRRSAGRAKLVNVGRPWGPLAAFDLVIAMPQYQLPARDNVWPARLPFNRLDAAAMQAGAAAWALQLGDLKPPYIAVLIGGRARPLRFDAAAGRAIGSGVDALARTLQGSVLAVTSRRTPEAVATALLGEIKVPLLAHRWRPNDTSNAYAAFIALADRIVVSGDSASMLAEACHSGKPVSVAPVPLDDSPRERGPRALWRHLPRGVVDALHAGGWAMLPRDMAALWQPLARAHHVHVLGTKLVPTTPPPDDLPAAADRIRALLD</sequence>
<dbReference type="PANTHER" id="PTHR33986">
    <property type="entry name" value="OS02G0535700 PROTEIN"/>
    <property type="match status" value="1"/>
</dbReference>
<gene>
    <name evidence="1" type="ORF">FHP25_18295</name>
</gene>
<comment type="caution">
    <text evidence="1">The sequence shown here is derived from an EMBL/GenBank/DDBJ whole genome shotgun (WGS) entry which is preliminary data.</text>
</comment>
<protein>
    <recommendedName>
        <fullName evidence="3">Nucleoside-diphosphate sugar epimerase</fullName>
    </recommendedName>
</protein>
<dbReference type="InterPro" id="IPR009367">
    <property type="entry name" value="Elm1-like"/>
</dbReference>
<keyword evidence="2" id="KW-1185">Reference proteome</keyword>
<dbReference type="AlphaFoldDB" id="A0A5C8PJY0"/>
<reference evidence="1 2" key="1">
    <citation type="submission" date="2019-06" db="EMBL/GenBank/DDBJ databases">
        <title>New taxonomy in bacterial strain CC-CFT640, isolated from vineyard.</title>
        <authorList>
            <person name="Lin S.-Y."/>
            <person name="Tsai C.-F."/>
            <person name="Young C.-C."/>
        </authorList>
    </citation>
    <scope>NUCLEOTIDE SEQUENCE [LARGE SCALE GENOMIC DNA]</scope>
    <source>
        <strain evidence="1 2">CC-CFT640</strain>
    </source>
</reference>
<dbReference type="EMBL" id="VDUZ01000020">
    <property type="protein sequence ID" value="TXL74152.1"/>
    <property type="molecule type" value="Genomic_DNA"/>
</dbReference>
<dbReference type="Proteomes" id="UP000321638">
    <property type="component" value="Unassembled WGS sequence"/>
</dbReference>
<proteinExistence type="predicted"/>
<evidence type="ECO:0008006" key="3">
    <source>
        <dbReference type="Google" id="ProtNLM"/>
    </source>
</evidence>
<organism evidence="1 2">
    <name type="scientific">Vineibacter terrae</name>
    <dbReference type="NCBI Taxonomy" id="2586908"/>
    <lineage>
        <taxon>Bacteria</taxon>
        <taxon>Pseudomonadati</taxon>
        <taxon>Pseudomonadota</taxon>
        <taxon>Alphaproteobacteria</taxon>
        <taxon>Hyphomicrobiales</taxon>
        <taxon>Vineibacter</taxon>
    </lineage>
</organism>
<name>A0A5C8PJY0_9HYPH</name>
<dbReference type="PANTHER" id="PTHR33986:SF15">
    <property type="entry name" value="MITOCHONDRIAL FISSION PROTEIN ELM1"/>
    <property type="match status" value="1"/>
</dbReference>
<evidence type="ECO:0000313" key="1">
    <source>
        <dbReference type="EMBL" id="TXL74152.1"/>
    </source>
</evidence>
<evidence type="ECO:0000313" key="2">
    <source>
        <dbReference type="Proteomes" id="UP000321638"/>
    </source>
</evidence>
<dbReference type="Pfam" id="PF06258">
    <property type="entry name" value="Mito_fiss_Elm1"/>
    <property type="match status" value="1"/>
</dbReference>
<accession>A0A5C8PJY0</accession>
<dbReference type="OrthoDB" id="272235at2"/>